<dbReference type="PROSITE" id="PS01211">
    <property type="entry name" value="UPF0001"/>
    <property type="match status" value="1"/>
</dbReference>
<dbReference type="PIRSF" id="PIRSF004848">
    <property type="entry name" value="YBL036c_PLPDEIII"/>
    <property type="match status" value="1"/>
</dbReference>
<dbReference type="PANTHER" id="PTHR10146">
    <property type="entry name" value="PROLINE SYNTHETASE CO-TRANSCRIBED BACTERIAL HOMOLOG PROTEIN"/>
    <property type="match status" value="1"/>
</dbReference>
<dbReference type="Gene3D" id="3.20.20.10">
    <property type="entry name" value="Alanine racemase"/>
    <property type="match status" value="1"/>
</dbReference>
<evidence type="ECO:0000256" key="4">
    <source>
        <dbReference type="SAM" id="Coils"/>
    </source>
</evidence>
<dbReference type="SUPFAM" id="SSF51419">
    <property type="entry name" value="PLP-binding barrel"/>
    <property type="match status" value="1"/>
</dbReference>
<evidence type="ECO:0000256" key="2">
    <source>
        <dbReference type="HAMAP-Rule" id="MF_02087"/>
    </source>
</evidence>
<keyword evidence="1 2" id="KW-0663">Pyridoxal phosphate</keyword>
<dbReference type="PANTHER" id="PTHR10146:SF14">
    <property type="entry name" value="PYRIDOXAL PHOSPHATE HOMEOSTASIS PROTEIN"/>
    <property type="match status" value="1"/>
</dbReference>
<gene>
    <name evidence="6" type="ORF">PGH07_07410</name>
</gene>
<comment type="similarity">
    <text evidence="2 3">Belongs to the pyridoxal phosphate-binding protein YggS/PROSC family.</text>
</comment>
<accession>A0ABT7QYY1</accession>
<organism evidence="6 7">
    <name type="scientific">Sulfurovum zhangzhouensis</name>
    <dbReference type="NCBI Taxonomy" id="3019067"/>
    <lineage>
        <taxon>Bacteria</taxon>
        <taxon>Pseudomonadati</taxon>
        <taxon>Campylobacterota</taxon>
        <taxon>Epsilonproteobacteria</taxon>
        <taxon>Campylobacterales</taxon>
        <taxon>Sulfurovaceae</taxon>
        <taxon>Sulfurovum</taxon>
    </lineage>
</organism>
<name>A0ABT7QYY1_9BACT</name>
<proteinExistence type="inferred from homology"/>
<keyword evidence="4" id="KW-0175">Coiled coil</keyword>
<keyword evidence="7" id="KW-1185">Reference proteome</keyword>
<dbReference type="HAMAP" id="MF_02087">
    <property type="entry name" value="PLP_homeostasis"/>
    <property type="match status" value="1"/>
</dbReference>
<dbReference type="InterPro" id="IPR001608">
    <property type="entry name" value="Ala_racemase_N"/>
</dbReference>
<reference evidence="6" key="1">
    <citation type="submission" date="2023-01" db="EMBL/GenBank/DDBJ databases">
        <title>Sulfurovum sp. zt1-1 genome assembly.</title>
        <authorList>
            <person name="Wang J."/>
        </authorList>
    </citation>
    <scope>NUCLEOTIDE SEQUENCE</scope>
    <source>
        <strain evidence="6">Zt1-1</strain>
    </source>
</reference>
<dbReference type="Pfam" id="PF01168">
    <property type="entry name" value="Ala_racemase_N"/>
    <property type="match status" value="1"/>
</dbReference>
<dbReference type="RefSeq" id="WP_289413737.1">
    <property type="nucleotide sequence ID" value="NZ_JAQIBD010000002.1"/>
</dbReference>
<evidence type="ECO:0000313" key="6">
    <source>
        <dbReference type="EMBL" id="MDM5272002.1"/>
    </source>
</evidence>
<sequence length="228" mass="25662">MILDKEHLRRNLDEVIWRIEEARISVSEHHIVQLVGVGKYTEIENIATLYELGQRAFGENQVQQLAQRMDALDELPLQWHMIGSLQKNKINKLIDLRPFLLQSLDSIELAEELNKKLEAKAQKMNALLQINAADEATKSGVPTEQAYDIYQQIKESCPNINLKGVMTIGAHSEDTKVIQKSFEDTYAVFDKVQKEGATICSMGMSGDFELAIKCGSNLVRVGSALFKS</sequence>
<evidence type="ECO:0000259" key="5">
    <source>
        <dbReference type="Pfam" id="PF01168"/>
    </source>
</evidence>
<dbReference type="InterPro" id="IPR029066">
    <property type="entry name" value="PLP-binding_barrel"/>
</dbReference>
<feature type="modified residue" description="N6-(pyridoxal phosphate)lysine" evidence="2">
    <location>
        <position position="39"/>
    </location>
</feature>
<dbReference type="Proteomes" id="UP001169069">
    <property type="component" value="Unassembled WGS sequence"/>
</dbReference>
<dbReference type="CDD" id="cd00635">
    <property type="entry name" value="PLPDE_III_YBL036c_like"/>
    <property type="match status" value="1"/>
</dbReference>
<comment type="function">
    <text evidence="2">Pyridoxal 5'-phosphate (PLP)-binding protein, which is involved in PLP homeostasis.</text>
</comment>
<protein>
    <recommendedName>
        <fullName evidence="2">Pyridoxal phosphate homeostasis protein</fullName>
        <shortName evidence="2">PLP homeostasis protein</shortName>
    </recommendedName>
</protein>
<dbReference type="EMBL" id="JAQIBD010000002">
    <property type="protein sequence ID" value="MDM5272002.1"/>
    <property type="molecule type" value="Genomic_DNA"/>
</dbReference>
<evidence type="ECO:0000313" key="7">
    <source>
        <dbReference type="Proteomes" id="UP001169069"/>
    </source>
</evidence>
<comment type="caution">
    <text evidence="6">The sequence shown here is derived from an EMBL/GenBank/DDBJ whole genome shotgun (WGS) entry which is preliminary data.</text>
</comment>
<feature type="domain" description="Alanine racemase N-terminal" evidence="5">
    <location>
        <begin position="41"/>
        <end position="226"/>
    </location>
</feature>
<dbReference type="NCBIfam" id="TIGR00044">
    <property type="entry name" value="YggS family pyridoxal phosphate-dependent enzyme"/>
    <property type="match status" value="1"/>
</dbReference>
<feature type="coiled-coil region" evidence="4">
    <location>
        <begin position="100"/>
        <end position="130"/>
    </location>
</feature>
<dbReference type="InterPro" id="IPR011078">
    <property type="entry name" value="PyrdxlP_homeostasis"/>
</dbReference>
<evidence type="ECO:0000256" key="3">
    <source>
        <dbReference type="RuleBase" id="RU004514"/>
    </source>
</evidence>
<evidence type="ECO:0000256" key="1">
    <source>
        <dbReference type="ARBA" id="ARBA00022898"/>
    </source>
</evidence>